<keyword evidence="5" id="KW-0378">Hydrolase</keyword>
<evidence type="ECO:0000256" key="1">
    <source>
        <dbReference type="ARBA" id="ARBA00022645"/>
    </source>
</evidence>
<dbReference type="Gene3D" id="3.40.710.10">
    <property type="entry name" value="DD-peptidase/beta-lactamase superfamily"/>
    <property type="match status" value="1"/>
</dbReference>
<evidence type="ECO:0000256" key="2">
    <source>
        <dbReference type="ARBA" id="ARBA00022670"/>
    </source>
</evidence>
<dbReference type="Gene3D" id="1.10.3810.10">
    <property type="entry name" value="Biosynthetic peptidoglycan transglycosylase-like"/>
    <property type="match status" value="1"/>
</dbReference>
<dbReference type="InterPro" id="IPR050396">
    <property type="entry name" value="Glycosyltr_51/Transpeptidase"/>
</dbReference>
<dbReference type="PANTHER" id="PTHR32282">
    <property type="entry name" value="BINDING PROTEIN TRANSPEPTIDASE, PUTATIVE-RELATED"/>
    <property type="match status" value="1"/>
</dbReference>
<keyword evidence="3" id="KW-0328">Glycosyltransferase</keyword>
<dbReference type="InterPro" id="IPR023346">
    <property type="entry name" value="Lysozyme-like_dom_sf"/>
</dbReference>
<organism evidence="11 12">
    <name type="scientific">Demequina sediminis</name>
    <dbReference type="NCBI Taxonomy" id="1930058"/>
    <lineage>
        <taxon>Bacteria</taxon>
        <taxon>Bacillati</taxon>
        <taxon>Actinomycetota</taxon>
        <taxon>Actinomycetes</taxon>
        <taxon>Micrococcales</taxon>
        <taxon>Demequinaceae</taxon>
        <taxon>Demequina</taxon>
    </lineage>
</organism>
<evidence type="ECO:0000256" key="8">
    <source>
        <dbReference type="ARBA" id="ARBA00049902"/>
    </source>
</evidence>
<gene>
    <name evidence="11" type="primary">mtgA</name>
    <name evidence="11" type="ORF">Lsed01_00771</name>
</gene>
<dbReference type="SUPFAM" id="SSF53955">
    <property type="entry name" value="Lysozyme-like"/>
    <property type="match status" value="1"/>
</dbReference>
<reference evidence="11 12" key="1">
    <citation type="submission" date="2024-02" db="EMBL/GenBank/DDBJ databases">
        <title>Lysinimicrobium sediminis NBRC 112286.</title>
        <authorList>
            <person name="Ichikawa N."/>
            <person name="Katano-Makiyama Y."/>
            <person name="Hidaka K."/>
        </authorList>
    </citation>
    <scope>NUCLEOTIDE SEQUENCE [LARGE SCALE GENOMIC DNA]</scope>
    <source>
        <strain evidence="11 12">NBRC 112286</strain>
    </source>
</reference>
<dbReference type="Gene3D" id="3.30.10.20">
    <property type="match status" value="1"/>
</dbReference>
<keyword evidence="6" id="KW-0511">Multifunctional enzyme</keyword>
<dbReference type="PANTHER" id="PTHR32282:SF33">
    <property type="entry name" value="PEPTIDOGLYCAN GLYCOSYLTRANSFERASE"/>
    <property type="match status" value="1"/>
</dbReference>
<sequence length="860" mass="93175">MSRSSRRPRTKVTFVQLVTALALFVVLSIMGGFLVAGLALPAVTVAGSAAEGSAELFEELPQELSAVRLPQQSNIYDRTGENLLATFYSQNRVVVPLERISPWLQKAVVSIEDKRFWEHHGVDGEGLMRAAYINLTSPNSPGASTLTQQLVKNTLLQQAIANEDEEAEESATEVSLSRKIREWRLALALEENLDHEYGIECDPEDLAVDCGKEQVIEQYLNIAQFGSNTYGAEAAAQLYFSKSAADLTAIEAATIAGITQNPSRWDPIRYPENAKNRRDTVLFTMYEQEYITEAEFDEFTSIPVEDTLRVSSPKFSCVAAADAPFFCDYVTKIIRDDAVFNQEGAELTGADLLYRGGLDVITTLDLSKQRAANAALRDALPANDPSGWAMAMVSLDPETGQILAMSQSKTFDPSAEEEGSTAINYSVDREWGGSRGFSPGSTFKPVILAEWLKSGHALMQNVDGREQEYQPESWEASCLDGLATGDTWKPGNVEGARAYQQSVLQATANSVNTAYVNMTNQLDLCAIRDTAGALGFERADGKDFEITPTMSLGTQNASPLSMAQVAQVFANEGVRCDPLAILAVTDADGNELEVPQQNCERVIEKEVADGVAYAMQEVMKNGSGRDVNIADGRPSAGKTGTAQLNAHTWFMGFTPNLVATVWLGNPNVDEPGRNIRLNGVFHDVLYGSTIAAPTWKAYMDKALEGMPVENFPAPTDEILYGKPIPVPSIVGLTEDEARDVLAKAGFRLAAEGSRRYSTQTPGTIIGQSPSAGYNYLPGSTVNFTVATDTMPGWYTNWPSGWDPNVAPDDWWGDTWPPAEFKDNPPAGWPSDEDEEPGPGDNPGPGNGNGNGNGNNDNGSD</sequence>
<evidence type="ECO:0000256" key="3">
    <source>
        <dbReference type="ARBA" id="ARBA00022676"/>
    </source>
</evidence>
<evidence type="ECO:0000256" key="6">
    <source>
        <dbReference type="ARBA" id="ARBA00023268"/>
    </source>
</evidence>
<dbReference type="InterPro" id="IPR012338">
    <property type="entry name" value="Beta-lactam/transpept-like"/>
</dbReference>
<evidence type="ECO:0000256" key="9">
    <source>
        <dbReference type="SAM" id="MobiDB-lite"/>
    </source>
</evidence>
<keyword evidence="2" id="KW-0645">Protease</keyword>
<dbReference type="InterPro" id="IPR005543">
    <property type="entry name" value="PASTA_dom"/>
</dbReference>
<comment type="catalytic activity">
    <reaction evidence="7">
        <text>Preferential cleavage: (Ac)2-L-Lys-D-Ala-|-D-Ala. Also transpeptidation of peptidyl-alanyl moieties that are N-acyl substituents of D-alanine.</text>
        <dbReference type="EC" id="3.4.16.4"/>
    </reaction>
</comment>
<feature type="domain" description="PASTA" evidence="10">
    <location>
        <begin position="721"/>
        <end position="787"/>
    </location>
</feature>
<feature type="region of interest" description="Disordered" evidence="9">
    <location>
        <begin position="805"/>
        <end position="860"/>
    </location>
</feature>
<keyword evidence="1" id="KW-0121">Carboxypeptidase</keyword>
<dbReference type="InterPro" id="IPR001264">
    <property type="entry name" value="Glyco_trans_51"/>
</dbReference>
<evidence type="ECO:0000259" key="10">
    <source>
        <dbReference type="PROSITE" id="PS51178"/>
    </source>
</evidence>
<dbReference type="SUPFAM" id="SSF56601">
    <property type="entry name" value="beta-lactamase/transpeptidase-like"/>
    <property type="match status" value="1"/>
</dbReference>
<evidence type="ECO:0000256" key="5">
    <source>
        <dbReference type="ARBA" id="ARBA00022801"/>
    </source>
</evidence>
<dbReference type="CDD" id="cd06577">
    <property type="entry name" value="PASTA_pknB"/>
    <property type="match status" value="1"/>
</dbReference>
<dbReference type="InterPro" id="IPR001460">
    <property type="entry name" value="PCN-bd_Tpept"/>
</dbReference>
<dbReference type="SMART" id="SM00740">
    <property type="entry name" value="PASTA"/>
    <property type="match status" value="1"/>
</dbReference>
<accession>A0ABP9WES9</accession>
<proteinExistence type="predicted"/>
<comment type="catalytic activity">
    <reaction evidence="8">
        <text>[GlcNAc-(1-&gt;4)-Mur2Ac(oyl-L-Ala-gamma-D-Glu-L-Lys-D-Ala-D-Ala)](n)-di-trans,octa-cis-undecaprenyl diphosphate + beta-D-GlcNAc-(1-&gt;4)-Mur2Ac(oyl-L-Ala-gamma-D-Glu-L-Lys-D-Ala-D-Ala)-di-trans,octa-cis-undecaprenyl diphosphate = [GlcNAc-(1-&gt;4)-Mur2Ac(oyl-L-Ala-gamma-D-Glu-L-Lys-D-Ala-D-Ala)](n+1)-di-trans,octa-cis-undecaprenyl diphosphate + di-trans,octa-cis-undecaprenyl diphosphate + H(+)</text>
        <dbReference type="Rhea" id="RHEA:23708"/>
        <dbReference type="Rhea" id="RHEA-COMP:9602"/>
        <dbReference type="Rhea" id="RHEA-COMP:9603"/>
        <dbReference type="ChEBI" id="CHEBI:15378"/>
        <dbReference type="ChEBI" id="CHEBI:58405"/>
        <dbReference type="ChEBI" id="CHEBI:60033"/>
        <dbReference type="ChEBI" id="CHEBI:78435"/>
        <dbReference type="EC" id="2.4.99.28"/>
    </reaction>
</comment>
<dbReference type="Pfam" id="PF03793">
    <property type="entry name" value="PASTA"/>
    <property type="match status" value="1"/>
</dbReference>
<evidence type="ECO:0000313" key="12">
    <source>
        <dbReference type="Proteomes" id="UP001426770"/>
    </source>
</evidence>
<protein>
    <submittedName>
        <fullName evidence="11">Biosynthetic peptidoglycan transglycosylase</fullName>
    </submittedName>
</protein>
<dbReference type="PROSITE" id="PS51178">
    <property type="entry name" value="PASTA"/>
    <property type="match status" value="1"/>
</dbReference>
<dbReference type="Pfam" id="PF00905">
    <property type="entry name" value="Transpeptidase"/>
    <property type="match status" value="1"/>
</dbReference>
<keyword evidence="4" id="KW-0808">Transferase</keyword>
<dbReference type="Pfam" id="PF00912">
    <property type="entry name" value="Transgly"/>
    <property type="match status" value="1"/>
</dbReference>
<dbReference type="Proteomes" id="UP001426770">
    <property type="component" value="Unassembled WGS sequence"/>
</dbReference>
<dbReference type="EMBL" id="BAABRR010000003">
    <property type="protein sequence ID" value="GAA5518346.1"/>
    <property type="molecule type" value="Genomic_DNA"/>
</dbReference>
<keyword evidence="12" id="KW-1185">Reference proteome</keyword>
<evidence type="ECO:0000313" key="11">
    <source>
        <dbReference type="EMBL" id="GAA5518346.1"/>
    </source>
</evidence>
<evidence type="ECO:0000256" key="7">
    <source>
        <dbReference type="ARBA" id="ARBA00034000"/>
    </source>
</evidence>
<name>A0ABP9WES9_9MICO</name>
<dbReference type="InterPro" id="IPR036950">
    <property type="entry name" value="PBP_transglycosylase"/>
</dbReference>
<comment type="caution">
    <text evidence="11">The sequence shown here is derived from an EMBL/GenBank/DDBJ whole genome shotgun (WGS) entry which is preliminary data.</text>
</comment>
<evidence type="ECO:0000256" key="4">
    <source>
        <dbReference type="ARBA" id="ARBA00022679"/>
    </source>
</evidence>
<feature type="compositionally biased region" description="Gly residues" evidence="9">
    <location>
        <begin position="840"/>
        <end position="852"/>
    </location>
</feature>
<dbReference type="RefSeq" id="WP_345378667.1">
    <property type="nucleotide sequence ID" value="NZ_BAABRR010000003.1"/>
</dbReference>